<organism evidence="4 5">
    <name type="scientific">Undibacterium danionis</name>
    <dbReference type="NCBI Taxonomy" id="1812100"/>
    <lineage>
        <taxon>Bacteria</taxon>
        <taxon>Pseudomonadati</taxon>
        <taxon>Pseudomonadota</taxon>
        <taxon>Betaproteobacteria</taxon>
        <taxon>Burkholderiales</taxon>
        <taxon>Oxalobacteraceae</taxon>
        <taxon>Undibacterium</taxon>
    </lineage>
</organism>
<dbReference type="RefSeq" id="WP_390213804.1">
    <property type="nucleotide sequence ID" value="NZ_JBHLXJ010000016.1"/>
</dbReference>
<evidence type="ECO:0000313" key="5">
    <source>
        <dbReference type="Proteomes" id="UP001589844"/>
    </source>
</evidence>
<feature type="chain" id="PRO_5046437434" evidence="1">
    <location>
        <begin position="22"/>
        <end position="740"/>
    </location>
</feature>
<gene>
    <name evidence="4" type="ORF">ACFFJH_15330</name>
</gene>
<feature type="domain" description="DUF5916" evidence="3">
    <location>
        <begin position="261"/>
        <end position="321"/>
    </location>
</feature>
<evidence type="ECO:0000256" key="1">
    <source>
        <dbReference type="SAM" id="SignalP"/>
    </source>
</evidence>
<feature type="signal peptide" evidence="1">
    <location>
        <begin position="1"/>
        <end position="21"/>
    </location>
</feature>
<dbReference type="InterPro" id="IPR045670">
    <property type="entry name" value="DUF5916"/>
</dbReference>
<protein>
    <submittedName>
        <fullName evidence="4">DUF5916 domain-containing protein</fullName>
    </submittedName>
</protein>
<dbReference type="Pfam" id="PF06452">
    <property type="entry name" value="CBM9_1"/>
    <property type="match status" value="1"/>
</dbReference>
<dbReference type="CDD" id="cd09618">
    <property type="entry name" value="CBM9_like_2"/>
    <property type="match status" value="1"/>
</dbReference>
<sequence length="740" mass="82037">MKKILLALSLFSSITIYPAQAQFKALHLNSNEGLHPIKLDGKLDEKLWQEAEVFDKFYQTQPFDKTLAHERTEVRVLYDSRFLYVGIKGFDSDPSQIRDSFSRRDKVSIDQDFFGLFIDPTGGHKAAQVFYVNARGTVMDGIYSDTSGDDTAPDYEFSVATARFDGGWSAEYQIPFSSIAYDKQSSTPWSLLVMRNMTRDQRYRMYSGQVTRATSCNLCFSDAITGMQELPSGVNWSATPQLVMRRTTDDQAGTPVKSARATALSLDMKYRPNSATTIDATLNPDFSQIELDSPQLSGNTRFSIFVQEKRPFFLEGADIFRTPFNAISTRSIADPDAGLRYTQRDADKDFSIVTARDAAGGLVLVPNTYYTAYATSPVASMATDARANFRIGLLSVGAIATDRTYAEGKGYNRVAGPDFVWQMDHNQLMRAQLLMSSTNAQTDVNGNLVRGTTSTGHAAYFDWSRGNDQWGVSASLRDVSRDFRADNGFFSQVGFRSINSDLTKKFGRVGALNELNVYVSGEYKLDSDGNIMSKTFTPGVRVAGPYDSSAYINISPNVKNRVNQNGDLFSLARIATGFAASPGKAIARVAMDVTMGDVIDILANRLGRGGSYSMSAKLRPLDRLELEPSYAVSWINDEHTRSGERAYMETALQINSIVHLTSKDTLRVIVQDARTTRNPEMYTITVAPESSRNVNSLVYTHRAGVGTATYLGWTMTRSETPGLVAKRKQAELFAKLSWQI</sequence>
<evidence type="ECO:0000259" key="2">
    <source>
        <dbReference type="Pfam" id="PF06452"/>
    </source>
</evidence>
<proteinExistence type="predicted"/>
<dbReference type="InterPro" id="IPR010502">
    <property type="entry name" value="Carb-bd_dom_fam9"/>
</dbReference>
<name>A0ABV6IH74_9BURK</name>
<feature type="domain" description="Carbohydrate-binding" evidence="2">
    <location>
        <begin position="39"/>
        <end position="197"/>
    </location>
</feature>
<dbReference type="Pfam" id="PF19313">
    <property type="entry name" value="DUF5916"/>
    <property type="match status" value="1"/>
</dbReference>
<evidence type="ECO:0000313" key="4">
    <source>
        <dbReference type="EMBL" id="MFC0351190.1"/>
    </source>
</evidence>
<dbReference type="Gene3D" id="2.60.40.1190">
    <property type="match status" value="1"/>
</dbReference>
<keyword evidence="1" id="KW-0732">Signal</keyword>
<dbReference type="EMBL" id="JBHLXJ010000016">
    <property type="protein sequence ID" value="MFC0351190.1"/>
    <property type="molecule type" value="Genomic_DNA"/>
</dbReference>
<dbReference type="Proteomes" id="UP001589844">
    <property type="component" value="Unassembled WGS sequence"/>
</dbReference>
<evidence type="ECO:0000259" key="3">
    <source>
        <dbReference type="Pfam" id="PF19313"/>
    </source>
</evidence>
<keyword evidence="5" id="KW-1185">Reference proteome</keyword>
<comment type="caution">
    <text evidence="4">The sequence shown here is derived from an EMBL/GenBank/DDBJ whole genome shotgun (WGS) entry which is preliminary data.</text>
</comment>
<reference evidence="4 5" key="1">
    <citation type="submission" date="2024-09" db="EMBL/GenBank/DDBJ databases">
        <authorList>
            <person name="Sun Q."/>
            <person name="Mori K."/>
        </authorList>
    </citation>
    <scope>NUCLEOTIDE SEQUENCE [LARGE SCALE GENOMIC DNA]</scope>
    <source>
        <strain evidence="4 5">CCM 8677</strain>
    </source>
</reference>
<accession>A0ABV6IH74</accession>
<dbReference type="SUPFAM" id="SSF49344">
    <property type="entry name" value="CBD9-like"/>
    <property type="match status" value="1"/>
</dbReference>